<dbReference type="Pfam" id="PF00041">
    <property type="entry name" value="fn3"/>
    <property type="match status" value="1"/>
</dbReference>
<dbReference type="Gene3D" id="3.30.160.60">
    <property type="entry name" value="Classic Zinc Finger"/>
    <property type="match status" value="1"/>
</dbReference>
<feature type="region of interest" description="Disordered" evidence="3">
    <location>
        <begin position="699"/>
        <end position="803"/>
    </location>
</feature>
<feature type="compositionally biased region" description="Basic and acidic residues" evidence="3">
    <location>
        <begin position="1507"/>
        <end position="1518"/>
    </location>
</feature>
<evidence type="ECO:0000259" key="4">
    <source>
        <dbReference type="PROSITE" id="PS50188"/>
    </source>
</evidence>
<feature type="compositionally biased region" description="Basic and acidic residues" evidence="3">
    <location>
        <begin position="392"/>
        <end position="401"/>
    </location>
</feature>
<dbReference type="InterPro" id="IPR003877">
    <property type="entry name" value="SPRY_dom"/>
</dbReference>
<feature type="compositionally biased region" description="Polar residues" evidence="3">
    <location>
        <begin position="343"/>
        <end position="362"/>
    </location>
</feature>
<dbReference type="PROSITE" id="PS50188">
    <property type="entry name" value="B302_SPRY"/>
    <property type="match status" value="1"/>
</dbReference>
<dbReference type="InterPro" id="IPR013320">
    <property type="entry name" value="ConA-like_dom_sf"/>
</dbReference>
<reference evidence="6" key="3">
    <citation type="submission" date="2025-09" db="UniProtKB">
        <authorList>
            <consortium name="Ensembl"/>
        </authorList>
    </citation>
    <scope>IDENTIFICATION</scope>
</reference>
<feature type="compositionally biased region" description="Low complexity" evidence="3">
    <location>
        <begin position="71"/>
        <end position="91"/>
    </location>
</feature>
<dbReference type="PANTHER" id="PTHR24099:SF7">
    <property type="entry name" value="CARDIOMYOPATHY-ASSOCIATED PROTEIN 5"/>
    <property type="match status" value="1"/>
</dbReference>
<dbReference type="InterPro" id="IPR003961">
    <property type="entry name" value="FN3_dom"/>
</dbReference>
<reference evidence="6 7" key="1">
    <citation type="submission" date="2009-12" db="EMBL/GenBank/DDBJ databases">
        <title>The Genome Sequence of Anolis carolinensis (Green Anole Lizard).</title>
        <authorList>
            <consortium name="The Genome Sequencing Platform"/>
            <person name="Di Palma F."/>
            <person name="Alfoldi J."/>
            <person name="Heiman D."/>
            <person name="Young S."/>
            <person name="Grabherr M."/>
            <person name="Johnson J."/>
            <person name="Lander E.S."/>
            <person name="Lindblad-Toh K."/>
        </authorList>
    </citation>
    <scope>NUCLEOTIDE SEQUENCE [LARGE SCALE GENOMIC DNA]</scope>
    <source>
        <strain evidence="6 7">JBL SC #1</strain>
    </source>
</reference>
<evidence type="ECO:0000256" key="1">
    <source>
        <dbReference type="ARBA" id="ARBA00023054"/>
    </source>
</evidence>
<dbReference type="Pfam" id="PF00622">
    <property type="entry name" value="SPRY"/>
    <property type="match status" value="1"/>
</dbReference>
<feature type="region of interest" description="Disordered" evidence="3">
    <location>
        <begin position="295"/>
        <end position="413"/>
    </location>
</feature>
<feature type="region of interest" description="Disordered" evidence="3">
    <location>
        <begin position="1738"/>
        <end position="1789"/>
    </location>
</feature>
<evidence type="ECO:0008006" key="8">
    <source>
        <dbReference type="Google" id="ProtNLM"/>
    </source>
</evidence>
<feature type="compositionally biased region" description="Basic residues" evidence="3">
    <location>
        <begin position="331"/>
        <end position="340"/>
    </location>
</feature>
<dbReference type="InterPro" id="IPR001870">
    <property type="entry name" value="B30.2/SPRY"/>
</dbReference>
<reference evidence="6" key="2">
    <citation type="submission" date="2025-08" db="UniProtKB">
        <authorList>
            <consortium name="Ensembl"/>
        </authorList>
    </citation>
    <scope>IDENTIFICATION</scope>
</reference>
<feature type="region of interest" description="Disordered" evidence="3">
    <location>
        <begin position="57"/>
        <end position="91"/>
    </location>
</feature>
<feature type="region of interest" description="Disordered" evidence="3">
    <location>
        <begin position="1504"/>
        <end position="1538"/>
    </location>
</feature>
<dbReference type="Ensembl" id="ENSACAT00000039524.1">
    <property type="protein sequence ID" value="ENSACAP00000032670.1"/>
    <property type="gene ID" value="ENSACAG00000016641.4"/>
</dbReference>
<dbReference type="SUPFAM" id="SSF57845">
    <property type="entry name" value="B-box zinc-binding domain"/>
    <property type="match status" value="1"/>
</dbReference>
<organism evidence="6 7">
    <name type="scientific">Anolis carolinensis</name>
    <name type="common">Green anole</name>
    <name type="synonym">American chameleon</name>
    <dbReference type="NCBI Taxonomy" id="28377"/>
    <lineage>
        <taxon>Eukaryota</taxon>
        <taxon>Metazoa</taxon>
        <taxon>Chordata</taxon>
        <taxon>Craniata</taxon>
        <taxon>Vertebrata</taxon>
        <taxon>Euteleostomi</taxon>
        <taxon>Lepidosauria</taxon>
        <taxon>Squamata</taxon>
        <taxon>Bifurcata</taxon>
        <taxon>Unidentata</taxon>
        <taxon>Episquamata</taxon>
        <taxon>Toxicofera</taxon>
        <taxon>Iguania</taxon>
        <taxon>Dactyloidae</taxon>
        <taxon>Anolis</taxon>
    </lineage>
</organism>
<evidence type="ECO:0000313" key="7">
    <source>
        <dbReference type="Proteomes" id="UP000001646"/>
    </source>
</evidence>
<dbReference type="InterPro" id="IPR043136">
    <property type="entry name" value="B30.2/SPRY_sf"/>
</dbReference>
<sequence length="2774" mass="309843">FMNSVSNHIHTHMLSMLSWRIERKLFPYLRFLYFLNICFFSSLKRLNQNEEVKSKLSDAMDANQSEDSGLTWETSSSRCSTSQASETSATSGVSSIENSYVDCPPGKVTCLMEEVKTAQERSSNSPDQTPLYPNRIIGSDGKKNDFPEGSININTQEKELDPADPQSWPLQVQPSKIKDYLVHITQEVVIFEPEEKENTLMRKGELPLKGTVRARIQQITAVLEERNKKIFRRINQKDVPPPSDVIRKPREQPKIFSRQGISVSLRHVERDAPDKKNKKEMISYNLKHVETNSSKAGVSVPYNKDEKPARRSFMPEKVNNATQKLPPISRHSSKQAKKRDTKIQSPIKQTSIPEQASFASSDWQDKTEERSKPALPPGTPTVTTEKLSNHLAETEEQKIQDHSPLTTKVSDTAEESKALLEQEASHLHPTISTESFCYPENGANNQLDSIAIISSEPAIKVTPYPSSIGDIQPKQEQPVSTDVGKQDVELTIPTQMEVKNAALLQPTEDAGKQDIRLYSPETSESVPELAELLPSINRAKNEELGVGYSKTEEAQEQQADSKPLHSLHLAKESDAGETETVPDLAPTTSGREVQEDSRYKTSEEHSGFLQPLYFSGEKTEQKEEEHLGSDLTNQAAPAQISVAISLEPEHPDLPLSKDNAEKQPALLDASELSLPTPDAQREETHQLFATVVRSENELPTISEPIKAPQGSEPLELSHNRGKEVRPDSLVEGFISSEQPPCISSHLTENEEKQKSLPSPLVIARPLPEQLDSILPCPPDQREKQSNLPSASEVVAEGPEASPQPVLAVQSAEAAKAEIQPVSPTEEMAYLSRESDVVIDRKATQLISPLSTEPLRESFVPSQEEEKLKDQSHPCINEKLSLVEKSESHPTISEDEQEGQFHLPAPIPSQLDHLAKSESRNLSVEQNSSESPQLVEETFPLSLPYERDKKDIHPDKSITEPLHPDSEQVVSVLEKQEKQQDEGEKTIQQLSHTVLTKELDLLQSIEKTEINDTPTHLPVIAQDLSQSAHLMETQEDQRVTTDAAALRIPYHKAEAEKYDMAEPESKNTVKQTFQVAATKVEADYSGSGSEGELEAEFPEPGSGKHLNVSLPSPSIGEDHQSHRSVIPGLEEEWPVSLEKESEDPELNSLKTPVSKLEQPSAGPETLESQNYPGDVFNKAPKISPIIPQLVSDKRKDQEIPTKAIGSLASFTEQSYFISQDLKDKEEKNEFHQFPEARQMVTEETEPIRTVPHGESREEMPNCVTTPETELEVPSSILGDVVSKKVNEMPPPELSYAVAERQKKDNLASVLNKSKQMAAGKPDVHDAQPHLFLTGQSEMSNQENEPYPPVASELEDLPLINSIEEVKKQESSPSLPSVEPSAPIHQELWYHKGENQEKITLEAEQSREHDAPLQLPVLQQENLKQLSPVPPSLTKKVEEQEISSQTLTPSVLPALSQSVALDLNEENKQKEIETYPTEEVNGILEEPLSLAAFLLSEANAVHTTFSQTSEKENLDMKPPSEEAGSLTEKSGKAFALPDTNITAKRKSESSTIHFESEILSEKPQDDVTNRICFQEKLEDYSDIQTYPGFIPNELSSVAISEAMDDTNLHKPHPTVGSELLDSAVSKGIGISAEDISKAAEEKCLFNSEGMLKEPKNVSEVTMKEPENYLEKTKESKDHEKVREESILAPELDQGKDTLDIFESDEVVNIHALTDKEEPHVLKSLQHSEKVYSLKTKQLNNSEDTAVDHEPSISGKALKAGKHENRENGSKEHVEQKHVKESTEAEGDISVLPESRGDILKNIDMEYVDNLIDDTSFSQTGKEKSIQEAQRPSDVTKKTLEEARSLVESSEKTLNLSLLERNLDEVSCGIDKKGNIMATHESTLKLLDENKEIDVVTETDKNIEGGLDLAESGVPLFNSEKDISSQSPLTSLPVSAGSPEPPALAFLYRDLHEEVMGASEEDSECSASEEIMSTAVPIPATTHAPYDGTEIFLKKDIPEDYIPNNLEESQKEEVLKDQPINEPAVNQSSILENAHEINKEQNEFVHILTEPYDQTAVVAPREMVENMVDKLTKGPAEIVSNINVGICHPTHAIPFGSRLYGAGASNDDEDSQKEESIPEERGEIDIEEDLAELMDYEMVTQDDVFQEETSSEVACEELLFDDKKTLDHISNTYEFVNEGEISTYAEEDEFELMDPERLPRNVPEIEVLQKEIDEAQFDTYCYQCKCPISADDKLSGEHKEHDMTNLDTAMTVLKGQLDRYLDVLQERSLKIEGFVSEIEALFNSLEENCKEKEQHLEEQNENIIKTVVGHHDRTAQNFEGVKKTKMEYLYEKMVNFQEYIDTAKETLEAIIKEAEEMDDFTFLTVCTKLLLLSAVEDILTLEKMPSEFSQFKNYACGTANGDQTLKHIPVPQTPKLQPQDPNSATSTSITVYWTVNEEDVIDFFQVYCMEEYPGSKEQSGLVEEYRVIVKESNCILEDLEPGHSYSVWVMAVNYTGCSFPSDKSTFRTAPRIPVIKAEECTVCWNTATIRWSSSNPETTDSFTLEYCRQYSPEGEGLRSLAGIKRPEVKVHLESNVNYFFYVRAVNVFGTSDQSEAALISTKGTRFHIMKETAHPALQVSPNGTMICFPEDTELPNCSPVLGELLPAQGWHYWETTVNGCAAFKVGICYSSPSHDSIMGQNNVSWCLHHSSKESFVYKVLHNGEMSNVIVTEQPDRIGILLDYNAGRLLFFNAERGQVLSAIRHKFNHPAHPAFVLEQPGVLNLHTGMELPEFVKQS</sequence>
<dbReference type="InterPro" id="IPR050617">
    <property type="entry name" value="E3_ligase_FN3/SPRY"/>
</dbReference>
<feature type="domain" description="Fibronectin type-III" evidence="5">
    <location>
        <begin position="2411"/>
        <end position="2508"/>
    </location>
</feature>
<feature type="compositionally biased region" description="Polar residues" evidence="3">
    <location>
        <begin position="919"/>
        <end position="931"/>
    </location>
</feature>
<feature type="domain" description="B30.2/SPRY" evidence="4">
    <location>
        <begin position="2583"/>
        <end position="2770"/>
    </location>
</feature>
<proteinExistence type="predicted"/>
<keyword evidence="1 2" id="KW-0175">Coiled coil</keyword>
<feature type="compositionally biased region" description="Basic and acidic residues" evidence="3">
    <location>
        <begin position="363"/>
        <end position="372"/>
    </location>
</feature>
<dbReference type="InterPro" id="IPR013783">
    <property type="entry name" value="Ig-like_fold"/>
</dbReference>
<dbReference type="Gene3D" id="2.60.120.920">
    <property type="match status" value="1"/>
</dbReference>
<dbReference type="PROSITE" id="PS50853">
    <property type="entry name" value="FN3"/>
    <property type="match status" value="2"/>
</dbReference>
<feature type="region of interest" description="Disordered" evidence="3">
    <location>
        <begin position="2098"/>
        <end position="2117"/>
    </location>
</feature>
<name>A0A803TBT0_ANOCA</name>
<feature type="region of interest" description="Disordered" evidence="3">
    <location>
        <begin position="499"/>
        <end position="663"/>
    </location>
</feature>
<feature type="region of interest" description="Disordered" evidence="3">
    <location>
        <begin position="1082"/>
        <end position="1122"/>
    </location>
</feature>
<evidence type="ECO:0000259" key="5">
    <source>
        <dbReference type="PROSITE" id="PS50853"/>
    </source>
</evidence>
<dbReference type="Bgee" id="ENSACAG00000016641">
    <property type="expression patterns" value="Expressed in skeletal muscle tissue and 5 other cell types or tissues"/>
</dbReference>
<feature type="compositionally biased region" description="Basic and acidic residues" evidence="3">
    <location>
        <begin position="944"/>
        <end position="965"/>
    </location>
</feature>
<feature type="region of interest" description="Disordered" evidence="3">
    <location>
        <begin position="850"/>
        <end position="966"/>
    </location>
</feature>
<dbReference type="SMART" id="SM00060">
    <property type="entry name" value="FN3"/>
    <property type="match status" value="2"/>
</dbReference>
<dbReference type="SUPFAM" id="SSF49265">
    <property type="entry name" value="Fibronectin type III"/>
    <property type="match status" value="1"/>
</dbReference>
<dbReference type="Proteomes" id="UP000001646">
    <property type="component" value="Chromosome 2"/>
</dbReference>
<accession>A0A803TBT0</accession>
<feature type="region of interest" description="Disordered" evidence="3">
    <location>
        <begin position="1134"/>
        <end position="1167"/>
    </location>
</feature>
<protein>
    <recommendedName>
        <fullName evidence="8">Cardiomyopathy associated 5</fullName>
    </recommendedName>
</protein>
<gene>
    <name evidence="6" type="primary">cmya5</name>
</gene>
<dbReference type="CDD" id="cd00063">
    <property type="entry name" value="FN3"/>
    <property type="match status" value="2"/>
</dbReference>
<feature type="domain" description="Fibronectin type-III" evidence="5">
    <location>
        <begin position="2509"/>
        <end position="2601"/>
    </location>
</feature>
<dbReference type="GeneTree" id="ENSGT00940000159696"/>
<dbReference type="SUPFAM" id="SSF49899">
    <property type="entry name" value="Concanavalin A-like lectins/glucanases"/>
    <property type="match status" value="1"/>
</dbReference>
<feature type="compositionally biased region" description="Basic and acidic residues" evidence="3">
    <location>
        <begin position="1758"/>
        <end position="1780"/>
    </location>
</feature>
<feature type="compositionally biased region" description="Basic and acidic residues" evidence="3">
    <location>
        <begin position="715"/>
        <end position="728"/>
    </location>
</feature>
<evidence type="ECO:0000256" key="2">
    <source>
        <dbReference type="SAM" id="Coils"/>
    </source>
</evidence>
<feature type="region of interest" description="Disordered" evidence="3">
    <location>
        <begin position="464"/>
        <end position="484"/>
    </location>
</feature>
<dbReference type="GO" id="GO:0005737">
    <property type="term" value="C:cytoplasm"/>
    <property type="evidence" value="ECO:0000318"/>
    <property type="project" value="GO_Central"/>
</dbReference>
<keyword evidence="7" id="KW-1185">Reference proteome</keyword>
<dbReference type="InParanoid" id="A0A803TBT0"/>
<evidence type="ECO:0000256" key="3">
    <source>
        <dbReference type="SAM" id="MobiDB-lite"/>
    </source>
</evidence>
<dbReference type="InterPro" id="IPR036116">
    <property type="entry name" value="FN3_sf"/>
</dbReference>
<dbReference type="PANTHER" id="PTHR24099">
    <property type="entry name" value="E3 UBIQUITIN-PROTEIN LIGASE TRIM36-RELATED"/>
    <property type="match status" value="1"/>
</dbReference>
<feature type="compositionally biased region" description="Basic and acidic residues" evidence="3">
    <location>
        <begin position="617"/>
        <end position="628"/>
    </location>
</feature>
<feature type="compositionally biased region" description="Basic and acidic residues" evidence="3">
    <location>
        <begin position="592"/>
        <end position="606"/>
    </location>
</feature>
<feature type="coiled-coil region" evidence="2">
    <location>
        <begin position="2272"/>
        <end position="2299"/>
    </location>
</feature>
<evidence type="ECO:0000313" key="6">
    <source>
        <dbReference type="Ensembl" id="ENSACAP00000032670.1"/>
    </source>
</evidence>
<dbReference type="Gene3D" id="2.60.40.10">
    <property type="entry name" value="Immunoglobulins"/>
    <property type="match status" value="2"/>
</dbReference>